<name>T1BL03_9ZZZZ</name>
<protein>
    <submittedName>
        <fullName evidence="3">Gas vesicle protein GvpA</fullName>
    </submittedName>
</protein>
<organism evidence="3">
    <name type="scientific">mine drainage metagenome</name>
    <dbReference type="NCBI Taxonomy" id="410659"/>
    <lineage>
        <taxon>unclassified sequences</taxon>
        <taxon>metagenomes</taxon>
        <taxon>ecological metagenomes</taxon>
    </lineage>
</organism>
<dbReference type="AlphaFoldDB" id="T1BL03"/>
<comment type="caution">
    <text evidence="3">The sequence shown here is derived from an EMBL/GenBank/DDBJ whole genome shotgun (WGS) entry which is preliminary data.</text>
</comment>
<feature type="non-terminal residue" evidence="3">
    <location>
        <position position="1"/>
    </location>
</feature>
<reference evidence="3" key="2">
    <citation type="journal article" date="2014" name="ISME J.">
        <title>Microbial stratification in low pH oxic and suboxic macroscopic growths along an acid mine drainage.</title>
        <authorList>
            <person name="Mendez-Garcia C."/>
            <person name="Mesa V."/>
            <person name="Sprenger R.R."/>
            <person name="Richter M."/>
            <person name="Diez M.S."/>
            <person name="Solano J."/>
            <person name="Bargiela R."/>
            <person name="Golyshina O.V."/>
            <person name="Manteca A."/>
            <person name="Ramos J.L."/>
            <person name="Gallego J.R."/>
            <person name="Llorente I."/>
            <person name="Martins Dos Santos V.A."/>
            <person name="Jensen O.N."/>
            <person name="Pelaez A.I."/>
            <person name="Sanchez J."/>
            <person name="Ferrer M."/>
        </authorList>
    </citation>
    <scope>NUCLEOTIDE SEQUENCE</scope>
</reference>
<evidence type="ECO:0000313" key="3">
    <source>
        <dbReference type="EMBL" id="EQD70477.1"/>
    </source>
</evidence>
<dbReference type="GO" id="GO:0005198">
    <property type="term" value="F:structural molecule activity"/>
    <property type="evidence" value="ECO:0007669"/>
    <property type="project" value="InterPro"/>
</dbReference>
<dbReference type="GO" id="GO:0012506">
    <property type="term" value="C:vesicle membrane"/>
    <property type="evidence" value="ECO:0007669"/>
    <property type="project" value="InterPro"/>
</dbReference>
<accession>T1BL03</accession>
<dbReference type="GO" id="GO:0031411">
    <property type="term" value="C:gas vesicle"/>
    <property type="evidence" value="ECO:0007669"/>
    <property type="project" value="UniProtKB-SubCell"/>
</dbReference>
<keyword evidence="1" id="KW-0304">Gas vesicle</keyword>
<comment type="subcellular location">
    <subcellularLocation>
        <location evidence="2">Gas vesicle</location>
    </subcellularLocation>
</comment>
<reference evidence="3" key="1">
    <citation type="submission" date="2013-08" db="EMBL/GenBank/DDBJ databases">
        <authorList>
            <person name="Mendez C."/>
            <person name="Richter M."/>
            <person name="Ferrer M."/>
            <person name="Sanchez J."/>
        </authorList>
    </citation>
    <scope>NUCLEOTIDE SEQUENCE</scope>
</reference>
<evidence type="ECO:0000256" key="2">
    <source>
        <dbReference type="ARBA" id="ARBA00035108"/>
    </source>
</evidence>
<dbReference type="Pfam" id="PF00741">
    <property type="entry name" value="Gas_vesicle"/>
    <property type="match status" value="1"/>
</dbReference>
<gene>
    <name evidence="3" type="ORF">B1A_06270</name>
</gene>
<sequence>LDRLLDRGVYLQADLIVTVAGVPLLGARLNALLGGVETLIAYGVFRDWDAAIRSERMEPLRVARLELPASLWSATRTERRWLSGTLDVAPDGLTLHDGAGMERLRVPYGTVRNARVGCLSGRSGAPATCLRLTVAEEEIWVHVHHMKSLLAALTGVGIPVDADRRNVVVA</sequence>
<proteinExistence type="predicted"/>
<evidence type="ECO:0000256" key="1">
    <source>
        <dbReference type="ARBA" id="ARBA00022987"/>
    </source>
</evidence>
<dbReference type="EMBL" id="AUZX01004557">
    <property type="protein sequence ID" value="EQD70477.1"/>
    <property type="molecule type" value="Genomic_DNA"/>
</dbReference>
<dbReference type="InterPro" id="IPR000638">
    <property type="entry name" value="Gas-vesicle_GvpA-like"/>
</dbReference>